<keyword evidence="7" id="KW-1185">Reference proteome</keyword>
<proteinExistence type="inferred from homology"/>
<evidence type="ECO:0000256" key="3">
    <source>
        <dbReference type="SAM" id="MobiDB-lite"/>
    </source>
</evidence>
<feature type="domain" description="AMP-dependent synthetase/ligase" evidence="4">
    <location>
        <begin position="31"/>
        <end position="269"/>
    </location>
</feature>
<accession>A0ABN2J1U8</accession>
<dbReference type="EMBL" id="BAAAPM010000003">
    <property type="protein sequence ID" value="GAA1716324.1"/>
    <property type="molecule type" value="Genomic_DNA"/>
</dbReference>
<dbReference type="InterPro" id="IPR000873">
    <property type="entry name" value="AMP-dep_synth/lig_dom"/>
</dbReference>
<keyword evidence="2 6" id="KW-0436">Ligase</keyword>
<gene>
    <name evidence="6" type="primary">menE</name>
    <name evidence="6" type="ORF">GCM10009809_10540</name>
</gene>
<evidence type="ECO:0000313" key="6">
    <source>
        <dbReference type="EMBL" id="GAA1716324.1"/>
    </source>
</evidence>
<evidence type="ECO:0000259" key="5">
    <source>
        <dbReference type="Pfam" id="PF13193"/>
    </source>
</evidence>
<dbReference type="SUPFAM" id="SSF56801">
    <property type="entry name" value="Acetyl-CoA synthetase-like"/>
    <property type="match status" value="1"/>
</dbReference>
<feature type="region of interest" description="Disordered" evidence="3">
    <location>
        <begin position="227"/>
        <end position="253"/>
    </location>
</feature>
<organism evidence="6 7">
    <name type="scientific">Isoptericola hypogeus</name>
    <dbReference type="NCBI Taxonomy" id="300179"/>
    <lineage>
        <taxon>Bacteria</taxon>
        <taxon>Bacillati</taxon>
        <taxon>Actinomycetota</taxon>
        <taxon>Actinomycetes</taxon>
        <taxon>Micrococcales</taxon>
        <taxon>Promicromonosporaceae</taxon>
        <taxon>Isoptericola</taxon>
    </lineage>
</organism>
<comment type="similarity">
    <text evidence="1">Belongs to the ATP-dependent AMP-binding enzyme family.</text>
</comment>
<reference evidence="6 7" key="1">
    <citation type="journal article" date="2019" name="Int. J. Syst. Evol. Microbiol.">
        <title>The Global Catalogue of Microorganisms (GCM) 10K type strain sequencing project: providing services to taxonomists for standard genome sequencing and annotation.</title>
        <authorList>
            <consortium name="The Broad Institute Genomics Platform"/>
            <consortium name="The Broad Institute Genome Sequencing Center for Infectious Disease"/>
            <person name="Wu L."/>
            <person name="Ma J."/>
        </authorList>
    </citation>
    <scope>NUCLEOTIDE SEQUENCE [LARGE SCALE GENOMIC DNA]</scope>
    <source>
        <strain evidence="6 7">JCM 15589</strain>
    </source>
</reference>
<dbReference type="Gene3D" id="3.30.300.30">
    <property type="match status" value="1"/>
</dbReference>
<dbReference type="Pfam" id="PF00501">
    <property type="entry name" value="AMP-binding"/>
    <property type="match status" value="1"/>
</dbReference>
<dbReference type="InterPro" id="IPR020845">
    <property type="entry name" value="AMP-binding_CS"/>
</dbReference>
<dbReference type="InterPro" id="IPR042099">
    <property type="entry name" value="ANL_N_sf"/>
</dbReference>
<dbReference type="Gene3D" id="3.40.50.12780">
    <property type="entry name" value="N-terminal domain of ligase-like"/>
    <property type="match status" value="1"/>
</dbReference>
<comment type="caution">
    <text evidence="6">The sequence shown here is derived from an EMBL/GenBank/DDBJ whole genome shotgun (WGS) entry which is preliminary data.</text>
</comment>
<dbReference type="InterPro" id="IPR045851">
    <property type="entry name" value="AMP-bd_C_sf"/>
</dbReference>
<dbReference type="PANTHER" id="PTHR43201">
    <property type="entry name" value="ACYL-COA SYNTHETASE"/>
    <property type="match status" value="1"/>
</dbReference>
<feature type="domain" description="AMP-binding enzyme C-terminal" evidence="5">
    <location>
        <begin position="338"/>
        <end position="427"/>
    </location>
</feature>
<dbReference type="GO" id="GO:0016874">
    <property type="term" value="F:ligase activity"/>
    <property type="evidence" value="ECO:0007669"/>
    <property type="project" value="UniProtKB-KW"/>
</dbReference>
<dbReference type="Pfam" id="PF13193">
    <property type="entry name" value="AMP-binding_C"/>
    <property type="match status" value="1"/>
</dbReference>
<protein>
    <submittedName>
        <fullName evidence="6">O-succinylbenzoate--CoA ligase</fullName>
    </submittedName>
</protein>
<evidence type="ECO:0000259" key="4">
    <source>
        <dbReference type="Pfam" id="PF00501"/>
    </source>
</evidence>
<dbReference type="Proteomes" id="UP001501138">
    <property type="component" value="Unassembled WGS sequence"/>
</dbReference>
<dbReference type="InterPro" id="IPR025110">
    <property type="entry name" value="AMP-bd_C"/>
</dbReference>
<evidence type="ECO:0000313" key="7">
    <source>
        <dbReference type="Proteomes" id="UP001501138"/>
    </source>
</evidence>
<evidence type="ECO:0000256" key="1">
    <source>
        <dbReference type="ARBA" id="ARBA00006432"/>
    </source>
</evidence>
<dbReference type="Gene3D" id="2.30.38.10">
    <property type="entry name" value="Luciferase, Domain 3"/>
    <property type="match status" value="1"/>
</dbReference>
<name>A0ABN2J1U8_9MICO</name>
<dbReference type="PANTHER" id="PTHR43201:SF5">
    <property type="entry name" value="MEDIUM-CHAIN ACYL-COA LIGASE ACSF2, MITOCHONDRIAL"/>
    <property type="match status" value="1"/>
</dbReference>
<dbReference type="PROSITE" id="PS00455">
    <property type="entry name" value="AMP_BINDING"/>
    <property type="match status" value="1"/>
</dbReference>
<evidence type="ECO:0000256" key="2">
    <source>
        <dbReference type="ARBA" id="ARBA00022598"/>
    </source>
</evidence>
<sequence length="444" mass="44980">MPASTAGEPTAGEPSTDTLTAAVRRALDGGPAVVPLPRVTSTPLPDGTALLVRTSGSTGTPREVALTAPALRASATATHERLGGPGRWVLALPPTHVAGLQVVVRSVLAGTPLTAAEPGVRFAPETFADLLDAALRDAGDDPVYASLVPTQVHRLVAAAAGGAPRGLRALARCAGVLLGGAATPPLLLRQAREAGVRVITTYGMSETAGGCVYDGVPLRDVRVRLASPDASVPRDDASVPRHGQAPRGSDSSGAVGVIELAGPTLAAGYVGDDAATAAAFRTGPGTGERWFRTSDLGRVDPDGTLHVLGRADDVVVTGGENVAPAPVEALLGELLGGEACVVGVPDPEWGQALVAVVTASATSVLALSSNPSHEDHVSTHDDESRLRAVSDAELARVRAAVTTRLGGPSAPRRVYRAAALPVRGPGKVDRGGVVDLVREHEAHA</sequence>